<dbReference type="GO" id="GO:0046872">
    <property type="term" value="F:metal ion binding"/>
    <property type="evidence" value="ECO:0007669"/>
    <property type="project" value="UniProtKB-KW"/>
</dbReference>
<dbReference type="GO" id="GO:0008168">
    <property type="term" value="F:methyltransferase activity"/>
    <property type="evidence" value="ECO:0007669"/>
    <property type="project" value="UniProtKB-KW"/>
</dbReference>
<dbReference type="AlphaFoldDB" id="A0A8X8B2B7"/>
<comment type="caution">
    <text evidence="7">The sequence shown here is derived from an EMBL/GenBank/DDBJ whole genome shotgun (WGS) entry which is preliminary data.</text>
</comment>
<dbReference type="PANTHER" id="PTHR31009">
    <property type="entry name" value="S-ADENOSYL-L-METHIONINE:CARBOXYL METHYLTRANSFERASE FAMILY PROTEIN"/>
    <property type="match status" value="1"/>
</dbReference>
<keyword evidence="1" id="KW-0489">Methyltransferase</keyword>
<dbReference type="Gene3D" id="1.10.1200.270">
    <property type="entry name" value="Methyltransferase, alpha-helical capping domain"/>
    <property type="match status" value="1"/>
</dbReference>
<dbReference type="EMBL" id="JAAMPC010000003">
    <property type="protein sequence ID" value="KAG2319178.1"/>
    <property type="molecule type" value="Genomic_DNA"/>
</dbReference>
<gene>
    <name evidence="7" type="ORF">Bca52824_012391</name>
</gene>
<keyword evidence="2" id="KW-0808">Transferase</keyword>
<dbReference type="InterPro" id="IPR005299">
    <property type="entry name" value="MeTrfase_7"/>
</dbReference>
<keyword evidence="8" id="KW-1185">Reference proteome</keyword>
<evidence type="ECO:0000256" key="4">
    <source>
        <dbReference type="ARBA" id="ARBA00022723"/>
    </source>
</evidence>
<dbReference type="Gene3D" id="3.40.50.150">
    <property type="entry name" value="Vaccinia Virus protein VP39"/>
    <property type="match status" value="2"/>
</dbReference>
<evidence type="ECO:0000313" key="8">
    <source>
        <dbReference type="Proteomes" id="UP000886595"/>
    </source>
</evidence>
<name>A0A8X8B2B7_BRACI</name>
<dbReference type="InterPro" id="IPR029063">
    <property type="entry name" value="SAM-dependent_MTases_sf"/>
</dbReference>
<dbReference type="SUPFAM" id="SSF53335">
    <property type="entry name" value="S-adenosyl-L-methionine-dependent methyltransferases"/>
    <property type="match status" value="1"/>
</dbReference>
<feature type="region of interest" description="Disordered" evidence="6">
    <location>
        <begin position="1"/>
        <end position="26"/>
    </location>
</feature>
<evidence type="ECO:0000256" key="1">
    <source>
        <dbReference type="ARBA" id="ARBA00022603"/>
    </source>
</evidence>
<reference evidence="7 8" key="1">
    <citation type="submission" date="2020-02" db="EMBL/GenBank/DDBJ databases">
        <authorList>
            <person name="Ma Q."/>
            <person name="Huang Y."/>
            <person name="Song X."/>
            <person name="Pei D."/>
        </authorList>
    </citation>
    <scope>NUCLEOTIDE SEQUENCE [LARGE SCALE GENOMIC DNA]</scope>
    <source>
        <strain evidence="7">Sxm20200214</strain>
        <tissue evidence="7">Leaf</tissue>
    </source>
</reference>
<keyword evidence="3" id="KW-0949">S-adenosyl-L-methionine</keyword>
<evidence type="ECO:0000256" key="2">
    <source>
        <dbReference type="ARBA" id="ARBA00022679"/>
    </source>
</evidence>
<organism evidence="7 8">
    <name type="scientific">Brassica carinata</name>
    <name type="common">Ethiopian mustard</name>
    <name type="synonym">Abyssinian cabbage</name>
    <dbReference type="NCBI Taxonomy" id="52824"/>
    <lineage>
        <taxon>Eukaryota</taxon>
        <taxon>Viridiplantae</taxon>
        <taxon>Streptophyta</taxon>
        <taxon>Embryophyta</taxon>
        <taxon>Tracheophyta</taxon>
        <taxon>Spermatophyta</taxon>
        <taxon>Magnoliopsida</taxon>
        <taxon>eudicotyledons</taxon>
        <taxon>Gunneridae</taxon>
        <taxon>Pentapetalae</taxon>
        <taxon>rosids</taxon>
        <taxon>malvids</taxon>
        <taxon>Brassicales</taxon>
        <taxon>Brassicaceae</taxon>
        <taxon>Brassiceae</taxon>
        <taxon>Brassica</taxon>
    </lineage>
</organism>
<evidence type="ECO:0000256" key="5">
    <source>
        <dbReference type="ARBA" id="ARBA00022842"/>
    </source>
</evidence>
<proteinExistence type="predicted"/>
<dbReference type="OrthoDB" id="1523883at2759"/>
<keyword evidence="4" id="KW-0479">Metal-binding</keyword>
<keyword evidence="5" id="KW-0460">Magnesium</keyword>
<evidence type="ECO:0000256" key="6">
    <source>
        <dbReference type="SAM" id="MobiDB-lite"/>
    </source>
</evidence>
<evidence type="ECO:0000313" key="7">
    <source>
        <dbReference type="EMBL" id="KAG2319178.1"/>
    </source>
</evidence>
<feature type="compositionally biased region" description="Basic and acidic residues" evidence="6">
    <location>
        <begin position="1"/>
        <end position="11"/>
    </location>
</feature>
<dbReference type="Proteomes" id="UP000886595">
    <property type="component" value="Unassembled WGS sequence"/>
</dbReference>
<accession>A0A8X8B2B7</accession>
<dbReference type="InterPro" id="IPR042086">
    <property type="entry name" value="MeTrfase_capping"/>
</dbReference>
<dbReference type="Pfam" id="PF03492">
    <property type="entry name" value="Methyltransf_7"/>
    <property type="match status" value="2"/>
</dbReference>
<protein>
    <submittedName>
        <fullName evidence="7">Uncharacterized protein</fullName>
    </submittedName>
</protein>
<dbReference type="GO" id="GO:0032259">
    <property type="term" value="P:methylation"/>
    <property type="evidence" value="ECO:0007669"/>
    <property type="project" value="UniProtKB-KW"/>
</dbReference>
<evidence type="ECO:0000256" key="3">
    <source>
        <dbReference type="ARBA" id="ARBA00022691"/>
    </source>
</evidence>
<sequence>MEKRDLEREFHMTSYARNSSVQKKSSDNAKHITLEAVQQVYKETRPKSLGIADLGCSSGPNTLSTIRGIIKAVISAHHREIPNEPLPEISGETEEEKLDSYETHFYAASAAEIEGEVNKEGSFELEKLEIMEVEKKDNEDGMSSGELAAKTIRAVQESMLAPHFGEDILDKLFDTYGRMFNEELAKEDIRPITFVVVLRRKH</sequence>